<gene>
    <name evidence="1" type="ORF">Tci_931235</name>
</gene>
<sequence>MALSCAAASGPTIRTCRCSSSPRLIAWKTRYWALRPGPTTT</sequence>
<evidence type="ECO:0000313" key="1">
    <source>
        <dbReference type="EMBL" id="GFD59266.1"/>
    </source>
</evidence>
<accession>A0A699XN35</accession>
<organism evidence="1">
    <name type="scientific">Tanacetum cinerariifolium</name>
    <name type="common">Dalmatian daisy</name>
    <name type="synonym">Chrysanthemum cinerariifolium</name>
    <dbReference type="NCBI Taxonomy" id="118510"/>
    <lineage>
        <taxon>Eukaryota</taxon>
        <taxon>Viridiplantae</taxon>
        <taxon>Streptophyta</taxon>
        <taxon>Embryophyta</taxon>
        <taxon>Tracheophyta</taxon>
        <taxon>Spermatophyta</taxon>
        <taxon>Magnoliopsida</taxon>
        <taxon>eudicotyledons</taxon>
        <taxon>Gunneridae</taxon>
        <taxon>Pentapetalae</taxon>
        <taxon>asterids</taxon>
        <taxon>campanulids</taxon>
        <taxon>Asterales</taxon>
        <taxon>Asteraceae</taxon>
        <taxon>Asteroideae</taxon>
        <taxon>Anthemideae</taxon>
        <taxon>Anthemidinae</taxon>
        <taxon>Tanacetum</taxon>
    </lineage>
</organism>
<dbReference type="AlphaFoldDB" id="A0A699XN35"/>
<protein>
    <submittedName>
        <fullName evidence="1">Uncharacterized protein</fullName>
    </submittedName>
</protein>
<comment type="caution">
    <text evidence="1">The sequence shown here is derived from an EMBL/GenBank/DDBJ whole genome shotgun (WGS) entry which is preliminary data.</text>
</comment>
<dbReference type="EMBL" id="BKCJ011862914">
    <property type="protein sequence ID" value="GFD59266.1"/>
    <property type="molecule type" value="Genomic_DNA"/>
</dbReference>
<proteinExistence type="predicted"/>
<reference evidence="1" key="1">
    <citation type="journal article" date="2019" name="Sci. Rep.">
        <title>Draft genome of Tanacetum cinerariifolium, the natural source of mosquito coil.</title>
        <authorList>
            <person name="Yamashiro T."/>
            <person name="Shiraishi A."/>
            <person name="Satake H."/>
            <person name="Nakayama K."/>
        </authorList>
    </citation>
    <scope>NUCLEOTIDE SEQUENCE</scope>
</reference>
<name>A0A699XN35_TANCI</name>
<feature type="non-terminal residue" evidence="1">
    <location>
        <position position="41"/>
    </location>
</feature>